<evidence type="ECO:0000256" key="1">
    <source>
        <dbReference type="ARBA" id="ARBA00007430"/>
    </source>
</evidence>
<accession>A0ABD7PM37</accession>
<comment type="caution">
    <text evidence="3">The sequence shown here is derived from an EMBL/GenBank/DDBJ whole genome shotgun (WGS) entry which is preliminary data.</text>
</comment>
<dbReference type="Gene3D" id="3.40.50.720">
    <property type="entry name" value="NAD(P)-binding Rossmann-like Domain"/>
    <property type="match status" value="1"/>
</dbReference>
<dbReference type="AlphaFoldDB" id="A0ABD7PM37"/>
<dbReference type="InterPro" id="IPR036291">
    <property type="entry name" value="NAD(P)-bd_dom_sf"/>
</dbReference>
<dbReference type="SUPFAM" id="SSF51735">
    <property type="entry name" value="NAD(P)-binding Rossmann-fold domains"/>
    <property type="match status" value="1"/>
</dbReference>
<organism evidence="3 4">
    <name type="scientific">Rhizobium leguminosarum</name>
    <dbReference type="NCBI Taxonomy" id="384"/>
    <lineage>
        <taxon>Bacteria</taxon>
        <taxon>Pseudomonadati</taxon>
        <taxon>Pseudomonadota</taxon>
        <taxon>Alphaproteobacteria</taxon>
        <taxon>Hyphomicrobiales</taxon>
        <taxon>Rhizobiaceae</taxon>
        <taxon>Rhizobium/Agrobacterium group</taxon>
        <taxon>Rhizobium</taxon>
    </lineage>
</organism>
<dbReference type="Pfam" id="PF02719">
    <property type="entry name" value="Polysacc_synt_2"/>
    <property type="match status" value="1"/>
</dbReference>
<dbReference type="EMBL" id="SIPS01000001">
    <property type="protein sequence ID" value="TAW28384.1"/>
    <property type="molecule type" value="Genomic_DNA"/>
</dbReference>
<evidence type="ECO:0000313" key="4">
    <source>
        <dbReference type="Proteomes" id="UP000292036"/>
    </source>
</evidence>
<dbReference type="InterPro" id="IPR051203">
    <property type="entry name" value="Polysaccharide_Synthase-Rel"/>
</dbReference>
<reference evidence="3 4" key="1">
    <citation type="submission" date="2019-02" db="EMBL/GenBank/DDBJ databases">
        <title>The genomic architecture of introgression among sibling species of bacteria.</title>
        <authorList>
            <person name="Cavassim M.I.A."/>
            <person name="Moeskjaer S."/>
            <person name="Moslemi C."/>
            <person name="Fields B."/>
            <person name="Bachmann A."/>
            <person name="Vilhjalmsson B."/>
            <person name="Schierup M.H."/>
            <person name="Young J.P.W."/>
            <person name="Andersen S.U."/>
        </authorList>
    </citation>
    <scope>NUCLEOTIDE SEQUENCE [LARGE SCALE GENOMIC DNA]</scope>
    <source>
        <strain evidence="3 4">SM151B</strain>
    </source>
</reference>
<dbReference type="InterPro" id="IPR003869">
    <property type="entry name" value="Polysac_CapD-like"/>
</dbReference>
<dbReference type="Gene3D" id="3.90.25.40">
    <property type="match status" value="1"/>
</dbReference>
<feature type="domain" description="Polysaccharide biosynthesis protein CapD-like" evidence="2">
    <location>
        <begin position="45"/>
        <end position="343"/>
    </location>
</feature>
<evidence type="ECO:0000259" key="2">
    <source>
        <dbReference type="Pfam" id="PF02719"/>
    </source>
</evidence>
<sequence length="420" mass="45927">MLIEDKTDKNRELAFIATGRENSIFSEDMRHFEGQLTDKLKGKRVLAIGAAGSIGSATISVISGFEPSALHVIDQNENELAELVRTLRSSSGGFSVTDFRTLPLDFGSPATRLFIHDQSPYDFVLNFAAIKHVRSEKDSFSMLQMFDTNLLKQARLLRWLGEAQFKGRYFSVSTDKAANPSSFMGASKRLMEHVMFSGEAVKDFGAEIVSARFANVAFSNGSLLQSFPRRIEQAQPLAAPIDTRRYFVSMEEAGQLCTLAAVCAPDQHIVVPKLSPDEHLVLLEDVAKAFLEHLKLKPVIFSDETKAVQATSLLRGTGSWPLLLTPLDTAGEKAYEEFVANGESAVDGAFAALSVVKYKSAASGSIGRLINSLEDLFAAANMSTLPQQIDKDQLKELVAAVEPSFLQTHKASAKTLDSRI</sequence>
<comment type="similarity">
    <text evidence="1">Belongs to the polysaccharide synthase family.</text>
</comment>
<dbReference type="RefSeq" id="WP_130667313.1">
    <property type="nucleotide sequence ID" value="NZ_SIPR01000001.1"/>
</dbReference>
<gene>
    <name evidence="3" type="ORF">ELI19_02135</name>
</gene>
<dbReference type="PANTHER" id="PTHR43318">
    <property type="entry name" value="UDP-N-ACETYLGLUCOSAMINE 4,6-DEHYDRATASE"/>
    <property type="match status" value="1"/>
</dbReference>
<dbReference type="PANTHER" id="PTHR43318:SF1">
    <property type="entry name" value="POLYSACCHARIDE BIOSYNTHESIS PROTEIN EPSC-RELATED"/>
    <property type="match status" value="1"/>
</dbReference>
<proteinExistence type="inferred from homology"/>
<protein>
    <submittedName>
        <fullName evidence="3">NAD-dependent epimerase/dehydratase family protein</fullName>
    </submittedName>
</protein>
<name>A0ABD7PM37_RHILE</name>
<dbReference type="Proteomes" id="UP000292036">
    <property type="component" value="Unassembled WGS sequence"/>
</dbReference>
<evidence type="ECO:0000313" key="3">
    <source>
        <dbReference type="EMBL" id="TAW28384.1"/>
    </source>
</evidence>